<organism evidence="2 3">
    <name type="scientific">Caerostris darwini</name>
    <dbReference type="NCBI Taxonomy" id="1538125"/>
    <lineage>
        <taxon>Eukaryota</taxon>
        <taxon>Metazoa</taxon>
        <taxon>Ecdysozoa</taxon>
        <taxon>Arthropoda</taxon>
        <taxon>Chelicerata</taxon>
        <taxon>Arachnida</taxon>
        <taxon>Araneae</taxon>
        <taxon>Araneomorphae</taxon>
        <taxon>Entelegynae</taxon>
        <taxon>Araneoidea</taxon>
        <taxon>Araneidae</taxon>
        <taxon>Caerostris</taxon>
    </lineage>
</organism>
<protein>
    <submittedName>
        <fullName evidence="2">Uncharacterized protein</fullName>
    </submittedName>
</protein>
<sequence length="89" mass="9886">MCTKRGFTPVLVAEFPVGAEEQERRKERENPLLFIPISGEPALCTCVTASRVRVRHPGNTDYPESFKGIFDHTTTSLPTGPGTPLQHTY</sequence>
<gene>
    <name evidence="2" type="ORF">CDAR_471871</name>
</gene>
<evidence type="ECO:0000313" key="2">
    <source>
        <dbReference type="EMBL" id="GIY71102.1"/>
    </source>
</evidence>
<reference evidence="2 3" key="1">
    <citation type="submission" date="2021-06" db="EMBL/GenBank/DDBJ databases">
        <title>Caerostris darwini draft genome.</title>
        <authorList>
            <person name="Kono N."/>
            <person name="Arakawa K."/>
        </authorList>
    </citation>
    <scope>NUCLEOTIDE SEQUENCE [LARGE SCALE GENOMIC DNA]</scope>
</reference>
<evidence type="ECO:0000313" key="3">
    <source>
        <dbReference type="Proteomes" id="UP001054837"/>
    </source>
</evidence>
<keyword evidence="3" id="KW-1185">Reference proteome</keyword>
<evidence type="ECO:0000256" key="1">
    <source>
        <dbReference type="SAM" id="MobiDB-lite"/>
    </source>
</evidence>
<proteinExistence type="predicted"/>
<feature type="region of interest" description="Disordered" evidence="1">
    <location>
        <begin position="65"/>
        <end position="89"/>
    </location>
</feature>
<feature type="compositionally biased region" description="Low complexity" evidence="1">
    <location>
        <begin position="73"/>
        <end position="89"/>
    </location>
</feature>
<dbReference type="EMBL" id="BPLQ01013294">
    <property type="protein sequence ID" value="GIY71102.1"/>
    <property type="molecule type" value="Genomic_DNA"/>
</dbReference>
<dbReference type="AlphaFoldDB" id="A0AAV4VL95"/>
<comment type="caution">
    <text evidence="2">The sequence shown here is derived from an EMBL/GenBank/DDBJ whole genome shotgun (WGS) entry which is preliminary data.</text>
</comment>
<name>A0AAV4VL95_9ARAC</name>
<dbReference type="Proteomes" id="UP001054837">
    <property type="component" value="Unassembled WGS sequence"/>
</dbReference>
<accession>A0AAV4VL95</accession>